<keyword evidence="8" id="KW-1185">Reference proteome</keyword>
<evidence type="ECO:0000256" key="1">
    <source>
        <dbReference type="ARBA" id="ARBA00004196"/>
    </source>
</evidence>
<protein>
    <submittedName>
        <fullName evidence="7">Putative periplasmic iron-binding protein</fullName>
    </submittedName>
</protein>
<keyword evidence="2 5" id="KW-0813">Transport</keyword>
<dbReference type="Pfam" id="PF01297">
    <property type="entry name" value="ZnuA"/>
    <property type="match status" value="1"/>
</dbReference>
<dbReference type="Proteomes" id="UP000180235">
    <property type="component" value="Chromosome"/>
</dbReference>
<comment type="similarity">
    <text evidence="5">Belongs to the bacterial solute-binding protein 9 family.</text>
</comment>
<comment type="subcellular location">
    <subcellularLocation>
        <location evidence="1">Cell envelope</location>
    </subcellularLocation>
</comment>
<dbReference type="AlphaFoldDB" id="A0A1J0A9D8"/>
<dbReference type="CDD" id="cd01137">
    <property type="entry name" value="PsaA"/>
    <property type="match status" value="1"/>
</dbReference>
<dbReference type="PRINTS" id="PR00690">
    <property type="entry name" value="ADHESNFAMILY"/>
</dbReference>
<evidence type="ECO:0000313" key="8">
    <source>
        <dbReference type="Proteomes" id="UP000180235"/>
    </source>
</evidence>
<name>A0A1J0A9D8_9CYAN</name>
<dbReference type="OrthoDB" id="9793396at2"/>
<dbReference type="RefSeq" id="WP_084111407.1">
    <property type="nucleotide sequence ID" value="NZ_CP017675.1"/>
</dbReference>
<reference evidence="7 8" key="1">
    <citation type="submission" date="2016-10" db="EMBL/GenBank/DDBJ databases">
        <title>Description of Gloeomargarita lithophora gen. nov., sp. nov., a thylakoid-bearing basal-branching cyanobacterium with intracellular carbonates, and proposal for Gloeomargaritales ord. nov.</title>
        <authorList>
            <person name="Moreira D."/>
            <person name="Tavera R."/>
            <person name="Benzerara K."/>
            <person name="Skouri-Panet F."/>
            <person name="Couradeau E."/>
            <person name="Gerard E."/>
            <person name="Loussert C."/>
            <person name="Novelo E."/>
            <person name="Zivanovic Y."/>
            <person name="Lopez-Garcia P."/>
        </authorList>
    </citation>
    <scope>NUCLEOTIDE SEQUENCE [LARGE SCALE GENOMIC DNA]</scope>
    <source>
        <strain evidence="7 8">D10</strain>
    </source>
</reference>
<keyword evidence="6" id="KW-0175">Coiled coil</keyword>
<proteinExistence type="inferred from homology"/>
<dbReference type="SUPFAM" id="SSF53807">
    <property type="entry name" value="Helical backbone' metal receptor"/>
    <property type="match status" value="1"/>
</dbReference>
<feature type="coiled-coil region" evidence="6">
    <location>
        <begin position="165"/>
        <end position="192"/>
    </location>
</feature>
<dbReference type="InterPro" id="IPR006127">
    <property type="entry name" value="ZnuA-like"/>
</dbReference>
<evidence type="ECO:0000256" key="5">
    <source>
        <dbReference type="RuleBase" id="RU003512"/>
    </source>
</evidence>
<dbReference type="InterPro" id="IPR050492">
    <property type="entry name" value="Bact_metal-bind_prot9"/>
</dbReference>
<dbReference type="STRING" id="1188229.GlitD10_0247"/>
<dbReference type="KEGG" id="glt:GlitD10_0247"/>
<sequence length="312" mass="34877">MIMKSRGVKMGMRGWWVLGALLGLWGCQGNPTPPQAQEKVVLTTFTVLADMTRQVAGEKVRVESITKPGAEIHGYEPTPMDITRAQNANLILENGLGLERWAERFYTNLRNVPQVTLSKGITPIPIQEGSYKNQPNPHAWMSPQLALIYIENIHQALVNLDPENEAIYTQNAQKYQQEIQQLDQKLRQSLSVIPASQRVLVSCEGAFSYLTQDYNLKEIYLWPINAEQEGTPQQIRNTIDQVRASQVPVVFCESTVNDQAQKQVAKEAGVTFGGVFYVDSLTPATGAAPTYLQLLEHNVNTLTQGLQQNKRS</sequence>
<dbReference type="PRINTS" id="PR00691">
    <property type="entry name" value="ADHESINB"/>
</dbReference>
<dbReference type="GO" id="GO:0030001">
    <property type="term" value="P:metal ion transport"/>
    <property type="evidence" value="ECO:0007669"/>
    <property type="project" value="InterPro"/>
</dbReference>
<evidence type="ECO:0000256" key="3">
    <source>
        <dbReference type="ARBA" id="ARBA00022723"/>
    </source>
</evidence>
<evidence type="ECO:0000256" key="2">
    <source>
        <dbReference type="ARBA" id="ARBA00022448"/>
    </source>
</evidence>
<dbReference type="InterPro" id="IPR006129">
    <property type="entry name" value="AdhesinB"/>
</dbReference>
<dbReference type="GO" id="GO:0030313">
    <property type="term" value="C:cell envelope"/>
    <property type="evidence" value="ECO:0007669"/>
    <property type="project" value="UniProtKB-SubCell"/>
</dbReference>
<dbReference type="PANTHER" id="PTHR42953">
    <property type="entry name" value="HIGH-AFFINITY ZINC UPTAKE SYSTEM PROTEIN ZNUA-RELATED"/>
    <property type="match status" value="1"/>
</dbReference>
<keyword evidence="3" id="KW-0479">Metal-binding</keyword>
<organism evidence="7 8">
    <name type="scientific">Gloeomargarita lithophora Alchichica-D10</name>
    <dbReference type="NCBI Taxonomy" id="1188229"/>
    <lineage>
        <taxon>Bacteria</taxon>
        <taxon>Bacillati</taxon>
        <taxon>Cyanobacteriota</taxon>
        <taxon>Cyanophyceae</taxon>
        <taxon>Gloeomargaritales</taxon>
        <taxon>Gloeomargaritaceae</taxon>
        <taxon>Gloeomargarita</taxon>
    </lineage>
</organism>
<keyword evidence="4" id="KW-0732">Signal</keyword>
<evidence type="ECO:0000313" key="7">
    <source>
        <dbReference type="EMBL" id="APB32548.1"/>
    </source>
</evidence>
<evidence type="ECO:0000256" key="4">
    <source>
        <dbReference type="ARBA" id="ARBA00022729"/>
    </source>
</evidence>
<dbReference type="GO" id="GO:0007155">
    <property type="term" value="P:cell adhesion"/>
    <property type="evidence" value="ECO:0007669"/>
    <property type="project" value="InterPro"/>
</dbReference>
<dbReference type="InterPro" id="IPR006128">
    <property type="entry name" value="Lipoprotein_PsaA-like"/>
</dbReference>
<accession>A0A1J0A9D8</accession>
<evidence type="ECO:0000256" key="6">
    <source>
        <dbReference type="SAM" id="Coils"/>
    </source>
</evidence>
<dbReference type="GO" id="GO:0046872">
    <property type="term" value="F:metal ion binding"/>
    <property type="evidence" value="ECO:0007669"/>
    <property type="project" value="UniProtKB-KW"/>
</dbReference>
<dbReference type="Gene3D" id="3.40.50.1980">
    <property type="entry name" value="Nitrogenase molybdenum iron protein domain"/>
    <property type="match status" value="2"/>
</dbReference>
<gene>
    <name evidence="7" type="ORF">GlitD10_0247</name>
</gene>
<dbReference type="PANTHER" id="PTHR42953:SF1">
    <property type="entry name" value="METAL-BINDING PROTEIN HI_0362-RELATED"/>
    <property type="match status" value="1"/>
</dbReference>
<dbReference type="EMBL" id="CP017675">
    <property type="protein sequence ID" value="APB32548.1"/>
    <property type="molecule type" value="Genomic_DNA"/>
</dbReference>